<accession>A0A562ENZ6</accession>
<gene>
    <name evidence="2" type="ORF">L618_001200000280</name>
</gene>
<proteinExistence type="predicted"/>
<dbReference type="EMBL" id="VLJT01000009">
    <property type="protein sequence ID" value="TWH23481.1"/>
    <property type="molecule type" value="Genomic_DNA"/>
</dbReference>
<name>A0A562ENZ6_RHORH</name>
<comment type="caution">
    <text evidence="2">The sequence shown here is derived from an EMBL/GenBank/DDBJ whole genome shotgun (WGS) entry which is preliminary data.</text>
</comment>
<feature type="compositionally biased region" description="Polar residues" evidence="1">
    <location>
        <begin position="108"/>
        <end position="122"/>
    </location>
</feature>
<organism evidence="2 3">
    <name type="scientific">Rhodococcus rhodochrous J45</name>
    <dbReference type="NCBI Taxonomy" id="935266"/>
    <lineage>
        <taxon>Bacteria</taxon>
        <taxon>Bacillati</taxon>
        <taxon>Actinomycetota</taxon>
        <taxon>Actinomycetes</taxon>
        <taxon>Mycobacteriales</taxon>
        <taxon>Nocardiaceae</taxon>
        <taxon>Rhodococcus</taxon>
    </lineage>
</organism>
<evidence type="ECO:0000256" key="1">
    <source>
        <dbReference type="SAM" id="MobiDB-lite"/>
    </source>
</evidence>
<dbReference type="Proteomes" id="UP000317573">
    <property type="component" value="Unassembled WGS sequence"/>
</dbReference>
<dbReference type="AlphaFoldDB" id="A0A562ENZ6"/>
<reference evidence="2 3" key="1">
    <citation type="submission" date="2019-07" db="EMBL/GenBank/DDBJ databases">
        <title>Genome sequencing of lignin-degrading bacterial isolates.</title>
        <authorList>
            <person name="Gladden J."/>
        </authorList>
    </citation>
    <scope>NUCLEOTIDE SEQUENCE [LARGE SCALE GENOMIC DNA]</scope>
    <source>
        <strain evidence="2 3">J45</strain>
    </source>
</reference>
<evidence type="ECO:0000313" key="3">
    <source>
        <dbReference type="Proteomes" id="UP000317573"/>
    </source>
</evidence>
<sequence>MHSDRDDVPPPFTLCSDVDGMRYVIVDPADADMSGWAVELMDANIRWPDPNALTSLSSFEQDTWFVTDNKHWNGLGYGTPNTAHRRPHGVRSQPTGTGSAPGSDPTALGTSPSLRQPSTPTQVAPVRPRRH</sequence>
<evidence type="ECO:0000313" key="2">
    <source>
        <dbReference type="EMBL" id="TWH23481.1"/>
    </source>
</evidence>
<protein>
    <submittedName>
        <fullName evidence="2">Uncharacterized protein</fullName>
    </submittedName>
</protein>
<feature type="region of interest" description="Disordered" evidence="1">
    <location>
        <begin position="75"/>
        <end position="131"/>
    </location>
</feature>